<evidence type="ECO:0000259" key="2">
    <source>
        <dbReference type="Pfam" id="PF20434"/>
    </source>
</evidence>
<evidence type="ECO:0000313" key="3">
    <source>
        <dbReference type="EMBL" id="REA61552.1"/>
    </source>
</evidence>
<feature type="domain" description="BD-FAE-like" evidence="2">
    <location>
        <begin position="71"/>
        <end position="265"/>
    </location>
</feature>
<organism evidence="3 4">
    <name type="scientific">Dyadobacter luteus</name>
    <dbReference type="NCBI Taxonomy" id="2259619"/>
    <lineage>
        <taxon>Bacteria</taxon>
        <taxon>Pseudomonadati</taxon>
        <taxon>Bacteroidota</taxon>
        <taxon>Cytophagia</taxon>
        <taxon>Cytophagales</taxon>
        <taxon>Spirosomataceae</taxon>
        <taxon>Dyadobacter</taxon>
    </lineage>
</organism>
<dbReference type="Gene3D" id="3.40.50.1820">
    <property type="entry name" value="alpha/beta hydrolase"/>
    <property type="match status" value="1"/>
</dbReference>
<evidence type="ECO:0000313" key="4">
    <source>
        <dbReference type="Proteomes" id="UP000256373"/>
    </source>
</evidence>
<keyword evidence="4" id="KW-1185">Reference proteome</keyword>
<dbReference type="OrthoDB" id="9794725at2"/>
<keyword evidence="1 3" id="KW-0378">Hydrolase</keyword>
<dbReference type="GO" id="GO:0016787">
    <property type="term" value="F:hydrolase activity"/>
    <property type="evidence" value="ECO:0007669"/>
    <property type="project" value="UniProtKB-KW"/>
</dbReference>
<dbReference type="PANTHER" id="PTHR48081">
    <property type="entry name" value="AB HYDROLASE SUPERFAMILY PROTEIN C4A8.06C"/>
    <property type="match status" value="1"/>
</dbReference>
<dbReference type="Pfam" id="PF20434">
    <property type="entry name" value="BD-FAE"/>
    <property type="match status" value="1"/>
</dbReference>
<protein>
    <submittedName>
        <fullName evidence="3">Alpha/beta hydrolase</fullName>
    </submittedName>
</protein>
<name>A0A3D8YBM0_9BACT</name>
<evidence type="ECO:0000256" key="1">
    <source>
        <dbReference type="ARBA" id="ARBA00022801"/>
    </source>
</evidence>
<proteinExistence type="predicted"/>
<dbReference type="RefSeq" id="WP_115830994.1">
    <property type="nucleotide sequence ID" value="NZ_QNUL01000007.1"/>
</dbReference>
<dbReference type="SUPFAM" id="SSF53474">
    <property type="entry name" value="alpha/beta-Hydrolases"/>
    <property type="match status" value="1"/>
</dbReference>
<dbReference type="Proteomes" id="UP000256373">
    <property type="component" value="Unassembled WGS sequence"/>
</dbReference>
<comment type="caution">
    <text evidence="3">The sequence shown here is derived from an EMBL/GenBank/DDBJ whole genome shotgun (WGS) entry which is preliminary data.</text>
</comment>
<dbReference type="InterPro" id="IPR049492">
    <property type="entry name" value="BD-FAE-like_dom"/>
</dbReference>
<accession>A0A3D8YBM0</accession>
<dbReference type="EMBL" id="QNUL01000007">
    <property type="protein sequence ID" value="REA61552.1"/>
    <property type="molecule type" value="Genomic_DNA"/>
</dbReference>
<dbReference type="PANTHER" id="PTHR48081:SF6">
    <property type="entry name" value="PEPTIDASE S9 PROLYL OLIGOPEPTIDASE CATALYTIC DOMAIN-CONTAINING PROTEIN"/>
    <property type="match status" value="1"/>
</dbReference>
<reference evidence="3 4" key="1">
    <citation type="submission" date="2018-07" db="EMBL/GenBank/DDBJ databases">
        <title>Dyadobacter roseus sp. nov., isolated from rose rhizosphere soil.</title>
        <authorList>
            <person name="Chen L."/>
        </authorList>
    </citation>
    <scope>NUCLEOTIDE SEQUENCE [LARGE SCALE GENOMIC DNA]</scope>
    <source>
        <strain evidence="3 4">RS19</strain>
    </source>
</reference>
<dbReference type="InterPro" id="IPR029058">
    <property type="entry name" value="AB_hydrolase_fold"/>
</dbReference>
<dbReference type="InterPro" id="IPR050300">
    <property type="entry name" value="GDXG_lipolytic_enzyme"/>
</dbReference>
<dbReference type="AlphaFoldDB" id="A0A3D8YBM0"/>
<gene>
    <name evidence="3" type="ORF">DSL64_11320</name>
</gene>
<sequence>MNHISVQSIVKAVFVFCFYLFLSFDISAQEVIPLWPQGKLPNSKGLSQKDSINNERLFQVVNPRIHAFFTSVQENKRAAVLIIPGGGYHHLSFNISGFQLAKWFNTLGINAFVLDHRLPLSPDLKEREKAPLQDAQRAMRMIRAHADQWGIDPNKIGVLGTSAGGHLAATLGTFETDFSKNNDSHDQFKFRPDFMLLISPVIDLGKYAHKGSRDNLLGPSPSEALVNQYSLHKQVTKNTPPAFLVHAFNDKAVSPQNSMLFYQALLDHQIPSSLHIFNQGGHAIALRNNPGSTNLWTSLCEAWLTEIGIINENKSN</sequence>